<dbReference type="PANTHER" id="PTHR33546:SF1">
    <property type="entry name" value="LARGE, MULTIFUNCTIONAL SECRETED PROTEIN"/>
    <property type="match status" value="1"/>
</dbReference>
<dbReference type="PROSITE" id="PS51007">
    <property type="entry name" value="CYTC"/>
    <property type="match status" value="1"/>
</dbReference>
<dbReference type="EMBL" id="SJPU01000001">
    <property type="protein sequence ID" value="TWU18516.1"/>
    <property type="molecule type" value="Genomic_DNA"/>
</dbReference>
<feature type="domain" description="Cytochrome c" evidence="6">
    <location>
        <begin position="1156"/>
        <end position="1289"/>
    </location>
</feature>
<keyword evidence="2 4" id="KW-0479">Metal-binding</keyword>
<dbReference type="InterPro" id="IPR013427">
    <property type="entry name" value="Haem-bd_dom_put"/>
</dbReference>
<evidence type="ECO:0000313" key="7">
    <source>
        <dbReference type="EMBL" id="TWU18516.1"/>
    </source>
</evidence>
<keyword evidence="1 4" id="KW-0349">Heme</keyword>
<evidence type="ECO:0000313" key="8">
    <source>
        <dbReference type="Proteomes" id="UP000319908"/>
    </source>
</evidence>
<dbReference type="InterPro" id="IPR011041">
    <property type="entry name" value="Quinoprot_gluc/sorb_DH_b-prop"/>
</dbReference>
<feature type="compositionally biased region" description="Polar residues" evidence="5">
    <location>
        <begin position="485"/>
        <end position="502"/>
    </location>
</feature>
<dbReference type="SUPFAM" id="SSF48371">
    <property type="entry name" value="ARM repeat"/>
    <property type="match status" value="1"/>
</dbReference>
<name>A0A5C6C4X7_9BACT</name>
<evidence type="ECO:0000256" key="1">
    <source>
        <dbReference type="ARBA" id="ARBA00022617"/>
    </source>
</evidence>
<organism evidence="7 8">
    <name type="scientific">Allorhodopirellula heiligendammensis</name>
    <dbReference type="NCBI Taxonomy" id="2714739"/>
    <lineage>
        <taxon>Bacteria</taxon>
        <taxon>Pseudomonadati</taxon>
        <taxon>Planctomycetota</taxon>
        <taxon>Planctomycetia</taxon>
        <taxon>Pirellulales</taxon>
        <taxon>Pirellulaceae</taxon>
        <taxon>Allorhodopirellula</taxon>
    </lineage>
</organism>
<dbReference type="InterPro" id="IPR011989">
    <property type="entry name" value="ARM-like"/>
</dbReference>
<dbReference type="InterPro" id="IPR016024">
    <property type="entry name" value="ARM-type_fold"/>
</dbReference>
<evidence type="ECO:0000256" key="4">
    <source>
        <dbReference type="PROSITE-ProRule" id="PRU00433"/>
    </source>
</evidence>
<dbReference type="SUPFAM" id="SSF46626">
    <property type="entry name" value="Cytochrome c"/>
    <property type="match status" value="1"/>
</dbReference>
<dbReference type="InterPro" id="IPR009056">
    <property type="entry name" value="Cyt_c-like_dom"/>
</dbReference>
<dbReference type="Proteomes" id="UP000319908">
    <property type="component" value="Unassembled WGS sequence"/>
</dbReference>
<dbReference type="GO" id="GO:0046872">
    <property type="term" value="F:metal ion binding"/>
    <property type="evidence" value="ECO:0007669"/>
    <property type="project" value="UniProtKB-KW"/>
</dbReference>
<protein>
    <submittedName>
        <fullName evidence="7">Cytochrome c</fullName>
    </submittedName>
</protein>
<dbReference type="InterPro" id="IPR036909">
    <property type="entry name" value="Cyt_c-like_dom_sf"/>
</dbReference>
<dbReference type="Pfam" id="PF23500">
    <property type="entry name" value="DUF7133"/>
    <property type="match status" value="1"/>
</dbReference>
<evidence type="ECO:0000256" key="5">
    <source>
        <dbReference type="SAM" id="MobiDB-lite"/>
    </source>
</evidence>
<keyword evidence="3 4" id="KW-0408">Iron</keyword>
<comment type="caution">
    <text evidence="7">The sequence shown here is derived from an EMBL/GenBank/DDBJ whole genome shotgun (WGS) entry which is preliminary data.</text>
</comment>
<dbReference type="GO" id="GO:0020037">
    <property type="term" value="F:heme binding"/>
    <property type="evidence" value="ECO:0007669"/>
    <property type="project" value="InterPro"/>
</dbReference>
<dbReference type="Gene3D" id="2.120.10.30">
    <property type="entry name" value="TolB, C-terminal domain"/>
    <property type="match status" value="1"/>
</dbReference>
<dbReference type="InterPro" id="IPR013428">
    <property type="entry name" value="Membrane-bound_put_N"/>
</dbReference>
<evidence type="ECO:0000256" key="3">
    <source>
        <dbReference type="ARBA" id="ARBA00023004"/>
    </source>
</evidence>
<sequence>MIKHDVKHPSKARDMIQTLAGSIVCSVVFLCVGLSFGEAAAADTSDAPPQLSIATFDIDATPPVGFMMAYDRVRRVDELGLRCRGIVLVGAGQPIVLCAVDWIGISNQSQDAFRERIAAAAGTIPQRVAVHTLHQHDAPRSDFGAESLLQQIGASDLGAHDGTFARKVIDRLAVAVKDSLGSAQPITHAGFGTAEVKQVASNRRLQDESGRVVTTRYTATKDPAIRALPVGTIDPELSSLSFWNESKPVAVLTYYACHPQSYYRTGVPSPDFPGIARFIRGQAMPETLHVHFNGAGGNVGAGKYNDGSPANRMVLAGRVADGMRQALENTEKFAISADDIRWTTAPVHLPVATHFDREQLLQTLNQWDGVSYWGTPDKLAWVLRCESKTAIDLGCLSVGDTRVLYMPGELFVEYQIAAKAMRPDLHVAMAAYGDYGPGYIGTEEAYGQGGYETGPTASNVAPEVEGVLMDGMRVLLEAKAEPAKTVSNEGQGASSNLSQTPDYSDELPRIAPTPATEALETFDVAEGFQVQLIASEPLVTSPVAMEWDASGALFVCEMRGYSEDREAGLSRIARLTDLDGDGVYDQRTTFADGLLWPTAVFPYDGGVFVGDAPDVWYFKDTDDDGVADVKQLVLTGFGTSNVQGLLNSFRWGLDNRIHIACSSVGGEIRNPHAASDSAAINIRGRDLSLNPKTYQFEPTSGAAQHGTCFDDWGNKFVSSNSDHIQQVMYRDQDVAANPYYSPPPARISIAADGPQAEVFRASPVEPWRQVRTRLRVSGLAKGPIEGGGRAAGYFTGASGVTIYRGDAWPTQWKGTAIVGDVGSNLIHRKRLDKNGLEFVARRMDDHDEFVRSTDNWFRPAQFANAPDGSLHVIDMYREVIEHPASLPTEIKKHLDLTSGRDRGRLYRIVPDEFRPRKVDDLTQAETRELCSLLAHDNAWHRETASRLLYERQDPAAIPVLVAIVRDATSALGRMHAVYALDGMKQLTADVLLAALSDDEAHVRRHAVRLSTTMQPTPAIQERLLELASDPAMEVRYELAFALGSAIRKQRVAGLAAILRRDPADRWIQASVQTAVGDAAESLASILQSDPGLTEQVGEEFLKQLHSQIDARARHPQMDSLPSSGGNLSDAAARTPEEIAERELVIARYQPALNQEGDARRGRDLFKQHCSSCHRVDDVGHELGPNLAAIATRGAETLLTSVMDPNREVNPQFINYIALTADDRIVAGMIVDEGATSVTLRQPDNSLETLLRIDIEELRNSGRSFMPEGLEAVIDIQSMADLIAYLIQPAQ</sequence>
<dbReference type="NCBIfam" id="TIGR02603">
    <property type="entry name" value="CxxCH_TIGR02603"/>
    <property type="match status" value="1"/>
</dbReference>
<dbReference type="Pfam" id="PF00034">
    <property type="entry name" value="Cytochrom_C"/>
    <property type="match status" value="1"/>
</dbReference>
<dbReference type="SUPFAM" id="SSF50952">
    <property type="entry name" value="Soluble quinoprotein glucose dehydrogenase"/>
    <property type="match status" value="1"/>
</dbReference>
<dbReference type="InterPro" id="IPR055557">
    <property type="entry name" value="DUF7133"/>
</dbReference>
<dbReference type="RefSeq" id="WP_302117370.1">
    <property type="nucleotide sequence ID" value="NZ_SJPU01000001.1"/>
</dbReference>
<accession>A0A5C6C4X7</accession>
<feature type="region of interest" description="Disordered" evidence="5">
    <location>
        <begin position="483"/>
        <end position="509"/>
    </location>
</feature>
<dbReference type="InterPro" id="IPR011042">
    <property type="entry name" value="6-blade_b-propeller_TolB-like"/>
</dbReference>
<dbReference type="Gene3D" id="1.25.10.10">
    <property type="entry name" value="Leucine-rich Repeat Variant"/>
    <property type="match status" value="1"/>
</dbReference>
<evidence type="ECO:0000256" key="2">
    <source>
        <dbReference type="ARBA" id="ARBA00022723"/>
    </source>
</evidence>
<reference evidence="7 8" key="1">
    <citation type="journal article" date="2020" name="Antonie Van Leeuwenhoek">
        <title>Rhodopirellula heiligendammensis sp. nov., Rhodopirellula pilleata sp. nov., and Rhodopirellula solitaria sp. nov. isolated from natural or artificial marine surfaces in Northern Germany and California, USA, and emended description of the genus Rhodopirellula.</title>
        <authorList>
            <person name="Kallscheuer N."/>
            <person name="Wiegand S."/>
            <person name="Jogler M."/>
            <person name="Boedeker C."/>
            <person name="Peeters S.H."/>
            <person name="Rast P."/>
            <person name="Heuer A."/>
            <person name="Jetten M.S.M."/>
            <person name="Rohde M."/>
            <person name="Jogler C."/>
        </authorList>
    </citation>
    <scope>NUCLEOTIDE SEQUENCE [LARGE SCALE GENOMIC DNA]</scope>
    <source>
        <strain evidence="7 8">Poly21</strain>
    </source>
</reference>
<dbReference type="Gene3D" id="1.10.760.10">
    <property type="entry name" value="Cytochrome c-like domain"/>
    <property type="match status" value="1"/>
</dbReference>
<dbReference type="NCBIfam" id="TIGR02604">
    <property type="entry name" value="Piru_Ver_Nterm"/>
    <property type="match status" value="1"/>
</dbReference>
<keyword evidence="8" id="KW-1185">Reference proteome</keyword>
<gene>
    <name evidence="7" type="ORF">Poly21_06790</name>
</gene>
<dbReference type="GO" id="GO:0009055">
    <property type="term" value="F:electron transfer activity"/>
    <property type="evidence" value="ECO:0007669"/>
    <property type="project" value="InterPro"/>
</dbReference>
<dbReference type="PANTHER" id="PTHR33546">
    <property type="entry name" value="LARGE, MULTIFUNCTIONAL SECRETED PROTEIN-RELATED"/>
    <property type="match status" value="1"/>
</dbReference>
<proteinExistence type="predicted"/>
<evidence type="ECO:0000259" key="6">
    <source>
        <dbReference type="PROSITE" id="PS51007"/>
    </source>
</evidence>